<organism evidence="2 3">
    <name type="scientific">Panagrolaimus superbus</name>
    <dbReference type="NCBI Taxonomy" id="310955"/>
    <lineage>
        <taxon>Eukaryota</taxon>
        <taxon>Metazoa</taxon>
        <taxon>Ecdysozoa</taxon>
        <taxon>Nematoda</taxon>
        <taxon>Chromadorea</taxon>
        <taxon>Rhabditida</taxon>
        <taxon>Tylenchina</taxon>
        <taxon>Panagrolaimomorpha</taxon>
        <taxon>Panagrolaimoidea</taxon>
        <taxon>Panagrolaimidae</taxon>
        <taxon>Panagrolaimus</taxon>
    </lineage>
</organism>
<dbReference type="WBParaSite" id="PSU_v2.g6499.t1">
    <property type="protein sequence ID" value="PSU_v2.g6499.t1"/>
    <property type="gene ID" value="PSU_v2.g6499"/>
</dbReference>
<dbReference type="PANTHER" id="PTHR24260">
    <property type="match status" value="1"/>
</dbReference>
<keyword evidence="2" id="KW-1185">Reference proteome</keyword>
<dbReference type="GO" id="GO:0004252">
    <property type="term" value="F:serine-type endopeptidase activity"/>
    <property type="evidence" value="ECO:0007669"/>
    <property type="project" value="InterPro"/>
</dbReference>
<dbReference type="Proteomes" id="UP000887577">
    <property type="component" value="Unplaced"/>
</dbReference>
<dbReference type="Gene3D" id="2.40.10.10">
    <property type="entry name" value="Trypsin-like serine proteases"/>
    <property type="match status" value="1"/>
</dbReference>
<evidence type="ECO:0000259" key="1">
    <source>
        <dbReference type="PROSITE" id="PS50240"/>
    </source>
</evidence>
<dbReference type="Pfam" id="PF00089">
    <property type="entry name" value="Trypsin"/>
    <property type="match status" value="1"/>
</dbReference>
<evidence type="ECO:0000313" key="3">
    <source>
        <dbReference type="WBParaSite" id="PSU_v2.g6499.t1"/>
    </source>
</evidence>
<dbReference type="SMART" id="SM00020">
    <property type="entry name" value="Tryp_SPc"/>
    <property type="match status" value="1"/>
</dbReference>
<dbReference type="InterPro" id="IPR051333">
    <property type="entry name" value="CLIP_Serine_Protease"/>
</dbReference>
<dbReference type="GO" id="GO:0006508">
    <property type="term" value="P:proteolysis"/>
    <property type="evidence" value="ECO:0007669"/>
    <property type="project" value="InterPro"/>
</dbReference>
<feature type="domain" description="Peptidase S1" evidence="1">
    <location>
        <begin position="38"/>
        <end position="197"/>
    </location>
</feature>
<dbReference type="PROSITE" id="PS50240">
    <property type="entry name" value="TRYPSIN_DOM"/>
    <property type="match status" value="1"/>
</dbReference>
<dbReference type="PANTHER" id="PTHR24260:SF136">
    <property type="entry name" value="GH08193P-RELATED"/>
    <property type="match status" value="1"/>
</dbReference>
<protein>
    <submittedName>
        <fullName evidence="3">Peptidase S1 domain-containing protein</fullName>
    </submittedName>
</protein>
<evidence type="ECO:0000313" key="2">
    <source>
        <dbReference type="Proteomes" id="UP000887577"/>
    </source>
</evidence>
<dbReference type="InterPro" id="IPR043504">
    <property type="entry name" value="Peptidase_S1_PA_chymotrypsin"/>
</dbReference>
<name>A0A914Z2B0_9BILA</name>
<dbReference type="InterPro" id="IPR009003">
    <property type="entry name" value="Peptidase_S1_PA"/>
</dbReference>
<sequence length="232" mass="26545">MFFRKYEVLFIDYRPVSPNYALMANLENPFNISDYGIVNDFYFYEGWKWQHFQHDIAIIEFPEGTELGEPVLLAKNYEEGDNDIGINLGYGDTDPNHEAVKVPNQLMQINMPIFPKADCKSNDAEHPVICAGNSTHRSDHGDSGGPLFFNAADGKQYQIGITHDGALKNGTDDETFSELTVYLRVSAYCDWIEEKTKGKQNVLKLAELQHQIKIHKFQKMVKNLMYLQILIS</sequence>
<dbReference type="InterPro" id="IPR001254">
    <property type="entry name" value="Trypsin_dom"/>
</dbReference>
<accession>A0A914Z2B0</accession>
<reference evidence="3" key="1">
    <citation type="submission" date="2022-11" db="UniProtKB">
        <authorList>
            <consortium name="WormBaseParasite"/>
        </authorList>
    </citation>
    <scope>IDENTIFICATION</scope>
</reference>
<proteinExistence type="predicted"/>
<dbReference type="SUPFAM" id="SSF50494">
    <property type="entry name" value="Trypsin-like serine proteases"/>
    <property type="match status" value="1"/>
</dbReference>
<dbReference type="AlphaFoldDB" id="A0A914Z2B0"/>